<dbReference type="PANTHER" id="PTHR33619">
    <property type="entry name" value="POLYSACCHARIDE EXPORT PROTEIN GFCE-RELATED"/>
    <property type="match status" value="1"/>
</dbReference>
<keyword evidence="5" id="KW-0762">Sugar transport</keyword>
<evidence type="ECO:0000256" key="10">
    <source>
        <dbReference type="ARBA" id="ARBA00023114"/>
    </source>
</evidence>
<evidence type="ECO:0000256" key="3">
    <source>
        <dbReference type="ARBA" id="ARBA00022448"/>
    </source>
</evidence>
<name>A0A238VRY1_9FLAO</name>
<dbReference type="InterPro" id="IPR054765">
    <property type="entry name" value="SLBB_dom"/>
</dbReference>
<keyword evidence="13" id="KW-0998">Cell outer membrane</keyword>
<evidence type="ECO:0000256" key="13">
    <source>
        <dbReference type="ARBA" id="ARBA00023237"/>
    </source>
</evidence>
<dbReference type="PANTHER" id="PTHR33619:SF3">
    <property type="entry name" value="POLYSACCHARIDE EXPORT PROTEIN GFCE-RELATED"/>
    <property type="match status" value="1"/>
</dbReference>
<keyword evidence="6 15" id="KW-0812">Transmembrane</keyword>
<evidence type="ECO:0000256" key="4">
    <source>
        <dbReference type="ARBA" id="ARBA00022452"/>
    </source>
</evidence>
<keyword evidence="15" id="KW-1133">Transmembrane helix</keyword>
<dbReference type="PROSITE" id="PS51257">
    <property type="entry name" value="PROKAR_LIPOPROTEIN"/>
    <property type="match status" value="1"/>
</dbReference>
<sequence length="252" mass="27755">MKNTTLNLLRITLLSLLVSSCVSSKKMVYFQAPSGESAITEDILNYEPKIQPGDLLTIHVSGIDPLAAATFNIYESAGISAPKMLPYLVNKEGTIHFPVLGTIATKGLTTLELTTYLEDNLEEYLVKPIVNIRLINFKISVMGDVKAPGAFTIPNERITIVEALVLAGDLTIQGKRKNVLLIREVDGKRTFVTIDLRNRELFNSPYYYLAQNDVIYVEPNKTKINSSAVGSNTSVIISLVSILITLLALLIR</sequence>
<evidence type="ECO:0000256" key="8">
    <source>
        <dbReference type="ARBA" id="ARBA00023047"/>
    </source>
</evidence>
<keyword evidence="8" id="KW-0625">Polysaccharide transport</keyword>
<organism evidence="19 20">
    <name type="scientific">Lutibacter flavus</name>
    <dbReference type="NCBI Taxonomy" id="691689"/>
    <lineage>
        <taxon>Bacteria</taxon>
        <taxon>Pseudomonadati</taxon>
        <taxon>Bacteroidota</taxon>
        <taxon>Flavobacteriia</taxon>
        <taxon>Flavobacteriales</taxon>
        <taxon>Flavobacteriaceae</taxon>
        <taxon>Lutibacter</taxon>
    </lineage>
</organism>
<dbReference type="InterPro" id="IPR003715">
    <property type="entry name" value="Poly_export_N"/>
</dbReference>
<evidence type="ECO:0000313" key="20">
    <source>
        <dbReference type="Proteomes" id="UP000198412"/>
    </source>
</evidence>
<keyword evidence="11 15" id="KW-0472">Membrane</keyword>
<evidence type="ECO:0000256" key="15">
    <source>
        <dbReference type="SAM" id="Phobius"/>
    </source>
</evidence>
<dbReference type="GO" id="GO:0015288">
    <property type="term" value="F:porin activity"/>
    <property type="evidence" value="ECO:0007669"/>
    <property type="project" value="UniProtKB-KW"/>
</dbReference>
<dbReference type="GO" id="GO:0015159">
    <property type="term" value="F:polysaccharide transmembrane transporter activity"/>
    <property type="evidence" value="ECO:0007669"/>
    <property type="project" value="InterPro"/>
</dbReference>
<dbReference type="AlphaFoldDB" id="A0A238VRY1"/>
<gene>
    <name evidence="19" type="ORF">SAMN04488111_0938</name>
</gene>
<dbReference type="GO" id="GO:0046930">
    <property type="term" value="C:pore complex"/>
    <property type="evidence" value="ECO:0007669"/>
    <property type="project" value="UniProtKB-KW"/>
</dbReference>
<dbReference type="Proteomes" id="UP000198412">
    <property type="component" value="Unassembled WGS sequence"/>
</dbReference>
<keyword evidence="3" id="KW-0813">Transport</keyword>
<evidence type="ECO:0000256" key="5">
    <source>
        <dbReference type="ARBA" id="ARBA00022597"/>
    </source>
</evidence>
<dbReference type="Pfam" id="PF02563">
    <property type="entry name" value="Poly_export"/>
    <property type="match status" value="1"/>
</dbReference>
<keyword evidence="9" id="KW-0406">Ion transport</keyword>
<evidence type="ECO:0000256" key="11">
    <source>
        <dbReference type="ARBA" id="ARBA00023136"/>
    </source>
</evidence>
<feature type="domain" description="Polysaccharide export protein N-terminal" evidence="17">
    <location>
        <begin position="46"/>
        <end position="134"/>
    </location>
</feature>
<evidence type="ECO:0000256" key="6">
    <source>
        <dbReference type="ARBA" id="ARBA00022692"/>
    </source>
</evidence>
<dbReference type="Gene3D" id="3.30.1950.10">
    <property type="entry name" value="wza like domain"/>
    <property type="match status" value="1"/>
</dbReference>
<comment type="subcellular location">
    <subcellularLocation>
        <location evidence="1">Cell outer membrane</location>
        <topology evidence="1">Multi-pass membrane protein</topology>
    </subcellularLocation>
</comment>
<keyword evidence="4" id="KW-1134">Transmembrane beta strand</keyword>
<protein>
    <submittedName>
        <fullName evidence="19">Polysaccharide export outer membrane protein</fullName>
    </submittedName>
</protein>
<dbReference type="Gene3D" id="3.10.560.10">
    <property type="entry name" value="Outer membrane lipoprotein wza domain like"/>
    <property type="match status" value="2"/>
</dbReference>
<evidence type="ECO:0000256" key="16">
    <source>
        <dbReference type="SAM" id="SignalP"/>
    </source>
</evidence>
<feature type="domain" description="SLBB" evidence="18">
    <location>
        <begin position="138"/>
        <end position="217"/>
    </location>
</feature>
<evidence type="ECO:0000256" key="9">
    <source>
        <dbReference type="ARBA" id="ARBA00023065"/>
    </source>
</evidence>
<dbReference type="EMBL" id="FZNX01000001">
    <property type="protein sequence ID" value="SNR36931.1"/>
    <property type="molecule type" value="Genomic_DNA"/>
</dbReference>
<dbReference type="RefSeq" id="WP_089377233.1">
    <property type="nucleotide sequence ID" value="NZ_FZNX01000001.1"/>
</dbReference>
<proteinExistence type="inferred from homology"/>
<dbReference type="InterPro" id="IPR049712">
    <property type="entry name" value="Poly_export"/>
</dbReference>
<evidence type="ECO:0000256" key="7">
    <source>
        <dbReference type="ARBA" id="ARBA00022729"/>
    </source>
</evidence>
<evidence type="ECO:0000256" key="14">
    <source>
        <dbReference type="ARBA" id="ARBA00023288"/>
    </source>
</evidence>
<dbReference type="GO" id="GO:0009279">
    <property type="term" value="C:cell outer membrane"/>
    <property type="evidence" value="ECO:0007669"/>
    <property type="project" value="UniProtKB-SubCell"/>
</dbReference>
<feature type="chain" id="PRO_5012353524" evidence="16">
    <location>
        <begin position="25"/>
        <end position="252"/>
    </location>
</feature>
<keyword evidence="7 16" id="KW-0732">Signal</keyword>
<dbReference type="Pfam" id="PF22461">
    <property type="entry name" value="SLBB_2"/>
    <property type="match status" value="1"/>
</dbReference>
<keyword evidence="20" id="KW-1185">Reference proteome</keyword>
<reference evidence="20" key="1">
    <citation type="submission" date="2017-06" db="EMBL/GenBank/DDBJ databases">
        <authorList>
            <person name="Varghese N."/>
            <person name="Submissions S."/>
        </authorList>
    </citation>
    <scope>NUCLEOTIDE SEQUENCE [LARGE SCALE GENOMIC DNA]</scope>
    <source>
        <strain evidence="20">DSM 27993</strain>
    </source>
</reference>
<dbReference type="GO" id="GO:0006811">
    <property type="term" value="P:monoatomic ion transport"/>
    <property type="evidence" value="ECO:0007669"/>
    <property type="project" value="UniProtKB-KW"/>
</dbReference>
<evidence type="ECO:0000256" key="12">
    <source>
        <dbReference type="ARBA" id="ARBA00023139"/>
    </source>
</evidence>
<dbReference type="OrthoDB" id="662756at2"/>
<keyword evidence="12" id="KW-0564">Palmitate</keyword>
<evidence type="ECO:0000256" key="1">
    <source>
        <dbReference type="ARBA" id="ARBA00004571"/>
    </source>
</evidence>
<keyword evidence="10" id="KW-0626">Porin</keyword>
<evidence type="ECO:0000259" key="17">
    <source>
        <dbReference type="Pfam" id="PF02563"/>
    </source>
</evidence>
<evidence type="ECO:0000259" key="18">
    <source>
        <dbReference type="Pfam" id="PF22461"/>
    </source>
</evidence>
<evidence type="ECO:0000256" key="2">
    <source>
        <dbReference type="ARBA" id="ARBA00009450"/>
    </source>
</evidence>
<accession>A0A238VRY1</accession>
<keyword evidence="14" id="KW-0449">Lipoprotein</keyword>
<feature type="transmembrane region" description="Helical" evidence="15">
    <location>
        <begin position="229"/>
        <end position="251"/>
    </location>
</feature>
<evidence type="ECO:0000313" key="19">
    <source>
        <dbReference type="EMBL" id="SNR36931.1"/>
    </source>
</evidence>
<comment type="similarity">
    <text evidence="2">Belongs to the BexD/CtrA/VexA family.</text>
</comment>
<feature type="signal peptide" evidence="16">
    <location>
        <begin position="1"/>
        <end position="24"/>
    </location>
</feature>